<dbReference type="Proteomes" id="UP000765509">
    <property type="component" value="Unassembled WGS sequence"/>
</dbReference>
<evidence type="ECO:0000256" key="1">
    <source>
        <dbReference type="ARBA" id="ARBA00023268"/>
    </source>
</evidence>
<dbReference type="Gene3D" id="3.30.70.270">
    <property type="match status" value="2"/>
</dbReference>
<accession>A0A9Q3HA02</accession>
<dbReference type="PANTHER" id="PTHR37984">
    <property type="entry name" value="PROTEIN CBG26694"/>
    <property type="match status" value="1"/>
</dbReference>
<keyword evidence="4" id="KW-1185">Reference proteome</keyword>
<sequence>MVYLNDLIVFSKYEEEHFTHVSTVLSRLRANNLFAKAFKCLFHVSSVEYFGYIISSENLKIDQEKVQQVLNRPPPRKLKAVKSFLGFANFHHCFIKNESNKISSLNSFLKKYSCFPLNEEALRQFHELKEDFTTTPILSHFTPSLPTILETDASNYALGAVLSQVSDSEKHPIAFYRCNPFPAELNYEIHDKEFLGIVRAFKRWRCFLLSLPSTFEVLTDHSLLQNFMSCNILTCLRAHWAVFHFSINYFPGCLATLPDAL</sequence>
<proteinExistence type="predicted"/>
<evidence type="ECO:0000259" key="2">
    <source>
        <dbReference type="Pfam" id="PF17919"/>
    </source>
</evidence>
<dbReference type="FunFam" id="3.30.70.270:FF:000020">
    <property type="entry name" value="Transposon Tf2-6 polyprotein-like Protein"/>
    <property type="match status" value="1"/>
</dbReference>
<dbReference type="EMBL" id="AVOT02013848">
    <property type="protein sequence ID" value="MBW0496826.1"/>
    <property type="molecule type" value="Genomic_DNA"/>
</dbReference>
<dbReference type="InterPro" id="IPR043128">
    <property type="entry name" value="Rev_trsase/Diguanyl_cyclase"/>
</dbReference>
<dbReference type="OrthoDB" id="415724at2759"/>
<keyword evidence="1" id="KW-0511">Multifunctional enzyme</keyword>
<dbReference type="AlphaFoldDB" id="A0A9Q3HA02"/>
<feature type="domain" description="Reverse transcriptase/retrotransposon-derived protein RNase H-like" evidence="2">
    <location>
        <begin position="118"/>
        <end position="215"/>
    </location>
</feature>
<dbReference type="PANTHER" id="PTHR37984:SF5">
    <property type="entry name" value="PROTEIN NYNRIN-LIKE"/>
    <property type="match status" value="1"/>
</dbReference>
<gene>
    <name evidence="3" type="ORF">O181_036541</name>
</gene>
<name>A0A9Q3HA02_9BASI</name>
<organism evidence="3 4">
    <name type="scientific">Austropuccinia psidii MF-1</name>
    <dbReference type="NCBI Taxonomy" id="1389203"/>
    <lineage>
        <taxon>Eukaryota</taxon>
        <taxon>Fungi</taxon>
        <taxon>Dikarya</taxon>
        <taxon>Basidiomycota</taxon>
        <taxon>Pucciniomycotina</taxon>
        <taxon>Pucciniomycetes</taxon>
        <taxon>Pucciniales</taxon>
        <taxon>Sphaerophragmiaceae</taxon>
        <taxon>Austropuccinia</taxon>
    </lineage>
</organism>
<dbReference type="Pfam" id="PF17919">
    <property type="entry name" value="RT_RNaseH_2"/>
    <property type="match status" value="1"/>
</dbReference>
<protein>
    <recommendedName>
        <fullName evidence="2">Reverse transcriptase/retrotransposon-derived protein RNase H-like domain-containing protein</fullName>
    </recommendedName>
</protein>
<dbReference type="InterPro" id="IPR041577">
    <property type="entry name" value="RT_RNaseH_2"/>
</dbReference>
<dbReference type="InterPro" id="IPR050951">
    <property type="entry name" value="Retrovirus_Pol_polyprotein"/>
</dbReference>
<dbReference type="InterPro" id="IPR043502">
    <property type="entry name" value="DNA/RNA_pol_sf"/>
</dbReference>
<dbReference type="CDD" id="cd09274">
    <property type="entry name" value="RNase_HI_RT_Ty3"/>
    <property type="match status" value="1"/>
</dbReference>
<evidence type="ECO:0000313" key="3">
    <source>
        <dbReference type="EMBL" id="MBW0496826.1"/>
    </source>
</evidence>
<dbReference type="GO" id="GO:0003824">
    <property type="term" value="F:catalytic activity"/>
    <property type="evidence" value="ECO:0007669"/>
    <property type="project" value="UniProtKB-KW"/>
</dbReference>
<dbReference type="SUPFAM" id="SSF56672">
    <property type="entry name" value="DNA/RNA polymerases"/>
    <property type="match status" value="1"/>
</dbReference>
<comment type="caution">
    <text evidence="3">The sequence shown here is derived from an EMBL/GenBank/DDBJ whole genome shotgun (WGS) entry which is preliminary data.</text>
</comment>
<reference evidence="3" key="1">
    <citation type="submission" date="2021-03" db="EMBL/GenBank/DDBJ databases">
        <title>Draft genome sequence of rust myrtle Austropuccinia psidii MF-1, a brazilian biotype.</title>
        <authorList>
            <person name="Quecine M.C."/>
            <person name="Pachon D.M.R."/>
            <person name="Bonatelli M.L."/>
            <person name="Correr F.H."/>
            <person name="Franceschini L.M."/>
            <person name="Leite T.F."/>
            <person name="Margarido G.R.A."/>
            <person name="Almeida C.A."/>
            <person name="Ferrarezi J.A."/>
            <person name="Labate C.A."/>
        </authorList>
    </citation>
    <scope>NUCLEOTIDE SEQUENCE</scope>
    <source>
        <strain evidence="3">MF-1</strain>
    </source>
</reference>
<evidence type="ECO:0000313" key="4">
    <source>
        <dbReference type="Proteomes" id="UP000765509"/>
    </source>
</evidence>